<accession>A0A6J6MZG5</accession>
<dbReference type="CDD" id="cd17321">
    <property type="entry name" value="MFS_MMR_MDR_like"/>
    <property type="match status" value="1"/>
</dbReference>
<reference evidence="9" key="1">
    <citation type="submission" date="2020-05" db="EMBL/GenBank/DDBJ databases">
        <authorList>
            <person name="Chiriac C."/>
            <person name="Salcher M."/>
            <person name="Ghai R."/>
            <person name="Kavagutti S V."/>
        </authorList>
    </citation>
    <scope>NUCLEOTIDE SEQUENCE</scope>
</reference>
<evidence type="ECO:0000313" key="9">
    <source>
        <dbReference type="EMBL" id="CAB4679741.1"/>
    </source>
</evidence>
<feature type="transmembrane region" description="Helical" evidence="7">
    <location>
        <begin position="469"/>
        <end position="490"/>
    </location>
</feature>
<dbReference type="EMBL" id="CAEZWV010000032">
    <property type="protein sequence ID" value="CAB4679741.1"/>
    <property type="molecule type" value="Genomic_DNA"/>
</dbReference>
<feature type="transmembrane region" description="Helical" evidence="7">
    <location>
        <begin position="239"/>
        <end position="258"/>
    </location>
</feature>
<dbReference type="GO" id="GO:0005886">
    <property type="term" value="C:plasma membrane"/>
    <property type="evidence" value="ECO:0007669"/>
    <property type="project" value="UniProtKB-SubCell"/>
</dbReference>
<evidence type="ECO:0000256" key="5">
    <source>
        <dbReference type="ARBA" id="ARBA00022989"/>
    </source>
</evidence>
<dbReference type="GO" id="GO:0022857">
    <property type="term" value="F:transmembrane transporter activity"/>
    <property type="evidence" value="ECO:0007669"/>
    <property type="project" value="InterPro"/>
</dbReference>
<dbReference type="InterPro" id="IPR020846">
    <property type="entry name" value="MFS_dom"/>
</dbReference>
<keyword evidence="5 7" id="KW-1133">Transmembrane helix</keyword>
<feature type="transmembrane region" description="Helical" evidence="7">
    <location>
        <begin position="372"/>
        <end position="392"/>
    </location>
</feature>
<feature type="transmembrane region" description="Helical" evidence="7">
    <location>
        <begin position="120"/>
        <end position="139"/>
    </location>
</feature>
<name>A0A6J6MZG5_9ZZZZ</name>
<sequence length="503" mass="53376">MNPSSRDNEGQPPHGRKTIAIEQGGVDEVSIVPWTMMFPRKVARKMGITRKWATLIVVLTGLMTTSSTITVLVVSLQTIADDLNSSVNVLNWSITGPMLAFGVVGPAYGKIGDLYGHKKVYVYGLAFSGLFAFATVFAWSAPSMVFFRLMSAVAGSATGPAAMAYINRLFEPHERVRPMGLWSFVTAGAPVLGVVMGGPLVDVIGWRMIFIIQTPMLLIAALLAWNLLPQTSREKNVKFDIWGSVTLGFGATMFLLAINRGHSWGWTSPAVLATLVSSIIAFYAFVKVEQAAEAPLLPLSWLRQGDLMLPMVIQMLLNFAYMGGFIVVPQMLENGLGMTAAHIGLLVISRPLLFSITAPLASFFTMRVGERISAAIGCALMVLSMILLSTIRDGAGDLIVVLGLGASGIGFGIAGPALSALVSNNAPEESIGVAGAMQQLLSQMGAVLGSTVMISVHEMLSGMGTVESYAYALLSGAVTSVGALALATRLNSTDRSALRLAEQ</sequence>
<evidence type="ECO:0000259" key="8">
    <source>
        <dbReference type="PROSITE" id="PS50850"/>
    </source>
</evidence>
<dbReference type="SUPFAM" id="SSF103473">
    <property type="entry name" value="MFS general substrate transporter"/>
    <property type="match status" value="1"/>
</dbReference>
<feature type="transmembrane region" description="Helical" evidence="7">
    <location>
        <begin position="264"/>
        <end position="286"/>
    </location>
</feature>
<evidence type="ECO:0000256" key="6">
    <source>
        <dbReference type="ARBA" id="ARBA00023136"/>
    </source>
</evidence>
<evidence type="ECO:0000256" key="1">
    <source>
        <dbReference type="ARBA" id="ARBA00004651"/>
    </source>
</evidence>
<feature type="transmembrane region" description="Helical" evidence="7">
    <location>
        <begin position="204"/>
        <end position="227"/>
    </location>
</feature>
<comment type="subcellular location">
    <subcellularLocation>
        <location evidence="1">Cell membrane</location>
        <topology evidence="1">Multi-pass membrane protein</topology>
    </subcellularLocation>
</comment>
<dbReference type="Pfam" id="PF07690">
    <property type="entry name" value="MFS_1"/>
    <property type="match status" value="1"/>
</dbReference>
<dbReference type="PANTHER" id="PTHR42718:SF46">
    <property type="entry name" value="BLR6921 PROTEIN"/>
    <property type="match status" value="1"/>
</dbReference>
<feature type="transmembrane region" description="Helical" evidence="7">
    <location>
        <begin position="398"/>
        <end position="419"/>
    </location>
</feature>
<evidence type="ECO:0000256" key="7">
    <source>
        <dbReference type="SAM" id="Phobius"/>
    </source>
</evidence>
<evidence type="ECO:0000256" key="3">
    <source>
        <dbReference type="ARBA" id="ARBA00022475"/>
    </source>
</evidence>
<evidence type="ECO:0000256" key="4">
    <source>
        <dbReference type="ARBA" id="ARBA00022692"/>
    </source>
</evidence>
<dbReference type="AlphaFoldDB" id="A0A6J6MZG5"/>
<gene>
    <name evidence="9" type="ORF">UFOPK2295_01338</name>
</gene>
<keyword evidence="6 7" id="KW-0472">Membrane</keyword>
<dbReference type="PANTHER" id="PTHR42718">
    <property type="entry name" value="MAJOR FACILITATOR SUPERFAMILY MULTIDRUG TRANSPORTER MFSC"/>
    <property type="match status" value="1"/>
</dbReference>
<organism evidence="9">
    <name type="scientific">freshwater metagenome</name>
    <dbReference type="NCBI Taxonomy" id="449393"/>
    <lineage>
        <taxon>unclassified sequences</taxon>
        <taxon>metagenomes</taxon>
        <taxon>ecological metagenomes</taxon>
    </lineage>
</organism>
<feature type="transmembrane region" description="Helical" evidence="7">
    <location>
        <begin position="307"/>
        <end position="328"/>
    </location>
</feature>
<feature type="transmembrane region" description="Helical" evidence="7">
    <location>
        <begin position="52"/>
        <end position="77"/>
    </location>
</feature>
<keyword evidence="2" id="KW-0813">Transport</keyword>
<keyword evidence="3" id="KW-1003">Cell membrane</keyword>
<keyword evidence="4 7" id="KW-0812">Transmembrane</keyword>
<feature type="transmembrane region" description="Helical" evidence="7">
    <location>
        <begin position="179"/>
        <end position="198"/>
    </location>
</feature>
<dbReference type="InterPro" id="IPR036259">
    <property type="entry name" value="MFS_trans_sf"/>
</dbReference>
<dbReference type="Gene3D" id="1.20.1250.20">
    <property type="entry name" value="MFS general substrate transporter like domains"/>
    <property type="match status" value="1"/>
</dbReference>
<dbReference type="InterPro" id="IPR011701">
    <property type="entry name" value="MFS"/>
</dbReference>
<dbReference type="PROSITE" id="PS50850">
    <property type="entry name" value="MFS"/>
    <property type="match status" value="1"/>
</dbReference>
<protein>
    <submittedName>
        <fullName evidence="9">Unannotated protein</fullName>
    </submittedName>
</protein>
<feature type="domain" description="Major facilitator superfamily (MFS) profile" evidence="8">
    <location>
        <begin position="54"/>
        <end position="494"/>
    </location>
</feature>
<proteinExistence type="predicted"/>
<feature type="transmembrane region" description="Helical" evidence="7">
    <location>
        <begin position="89"/>
        <end position="108"/>
    </location>
</feature>
<dbReference type="Gene3D" id="1.20.1720.10">
    <property type="entry name" value="Multidrug resistance protein D"/>
    <property type="match status" value="1"/>
</dbReference>
<feature type="transmembrane region" description="Helical" evidence="7">
    <location>
        <begin position="145"/>
        <end position="167"/>
    </location>
</feature>
<evidence type="ECO:0000256" key="2">
    <source>
        <dbReference type="ARBA" id="ARBA00022448"/>
    </source>
</evidence>